<dbReference type="InterPro" id="IPR025660">
    <property type="entry name" value="Pept_his_AS"/>
</dbReference>
<evidence type="ECO:0000256" key="2">
    <source>
        <dbReference type="ARBA" id="ARBA00023157"/>
    </source>
</evidence>
<dbReference type="PANTHER" id="PTHR12411">
    <property type="entry name" value="CYSTEINE PROTEASE FAMILY C1-RELATED"/>
    <property type="match status" value="1"/>
</dbReference>
<dbReference type="PhylomeDB" id="Q171L8"/>
<dbReference type="SUPFAM" id="SSF54001">
    <property type="entry name" value="Cysteine proteinases"/>
    <property type="match status" value="1"/>
</dbReference>
<dbReference type="Proteomes" id="UP000682892">
    <property type="component" value="Chromosome 1"/>
</dbReference>
<accession>Q171L8</accession>
<dbReference type="EMBL" id="CH477450">
    <property type="protein sequence ID" value="EAT40703.1"/>
    <property type="molecule type" value="Genomic_DNA"/>
</dbReference>
<keyword evidence="2" id="KW-1015">Disulfide bond</keyword>
<evidence type="ECO:0000256" key="3">
    <source>
        <dbReference type="SAM" id="SignalP"/>
    </source>
</evidence>
<dbReference type="eggNOG" id="KOG1543">
    <property type="taxonomic scope" value="Eukaryota"/>
</dbReference>
<dbReference type="SMART" id="SM00645">
    <property type="entry name" value="Pept_C1"/>
    <property type="match status" value="1"/>
</dbReference>
<dbReference type="InterPro" id="IPR038765">
    <property type="entry name" value="Papain-like_cys_pep_sf"/>
</dbReference>
<feature type="signal peptide" evidence="3">
    <location>
        <begin position="1"/>
        <end position="17"/>
    </location>
</feature>
<keyword evidence="3" id="KW-0732">Signal</keyword>
<dbReference type="AlphaFoldDB" id="Q171L8"/>
<dbReference type="Pfam" id="PF00112">
    <property type="entry name" value="Peptidase_C1"/>
    <property type="match status" value="1"/>
</dbReference>
<sequence length="313" mass="34521">MKHIILVLLALCAMAHSKILSSNLTTTSPFAWILDLPGVPLEKLKETRLHPAINVFAEDLVLPKSFDARQQWPQCSSLNEIRTQGCCGSCAYVSGASAMTDRWCIHSKGKKQFTFGAFDLLSCCYECGGGCTGGGIPGPIWSYWVKQGVSSGGPYGSNQGCHPYPMPPSCPKPSEGDYPDEPNCSTRCNAGYNVTEDLRDRRFGRVAYSIPADERKIMEDIFVNGPVQAVFQWYEDIVNYSGGVYRHQSGRLKGGHAVKLIGWGVEDGTKYWLVANSWGRVWGDDGFFKMVRGENHCGIEENVHAGLPSFVEY</sequence>
<reference evidence="5" key="2">
    <citation type="journal article" date="2007" name="Science">
        <title>Genome sequence of Aedes aegypti, a major arbovirus vector.</title>
        <authorList>
            <person name="Nene V."/>
            <person name="Wortman J.R."/>
            <person name="Lawson D."/>
            <person name="Haas B."/>
            <person name="Kodira C."/>
            <person name="Tu Z.J."/>
            <person name="Loftus B."/>
            <person name="Xi Z."/>
            <person name="Megy K."/>
            <person name="Grabherr M."/>
            <person name="Ren Q."/>
            <person name="Zdobnov E.M."/>
            <person name="Lobo N.F."/>
            <person name="Campbell K.S."/>
            <person name="Brown S.E."/>
            <person name="Bonaldo M.F."/>
            <person name="Zhu J."/>
            <person name="Sinkins S.P."/>
            <person name="Hogenkamp D.G."/>
            <person name="Amedeo P."/>
            <person name="Arensburger P."/>
            <person name="Atkinson P.W."/>
            <person name="Bidwell S."/>
            <person name="Biedler J."/>
            <person name="Birney E."/>
            <person name="Bruggner R.V."/>
            <person name="Costas J."/>
            <person name="Coy M.R."/>
            <person name="Crabtree J."/>
            <person name="Crawford M."/>
            <person name="Debruyn B."/>
            <person name="Decaprio D."/>
            <person name="Eiglmeier K."/>
            <person name="Eisenstadt E."/>
            <person name="El-Dorry H."/>
            <person name="Gelbart W.M."/>
            <person name="Gomes S.L."/>
            <person name="Hammond M."/>
            <person name="Hannick L.I."/>
            <person name="Hogan J.R."/>
            <person name="Holmes M.H."/>
            <person name="Jaffe D."/>
            <person name="Johnston J.S."/>
            <person name="Kennedy R.C."/>
            <person name="Koo H."/>
            <person name="Kravitz S."/>
            <person name="Kriventseva E.V."/>
            <person name="Kulp D."/>
            <person name="Labutti K."/>
            <person name="Lee E."/>
            <person name="Li S."/>
            <person name="Lovin D.D."/>
            <person name="Mao C."/>
            <person name="Mauceli E."/>
            <person name="Menck C.F."/>
            <person name="Miller J.R."/>
            <person name="Montgomery P."/>
            <person name="Mori A."/>
            <person name="Nascimento A.L."/>
            <person name="Naveira H.F."/>
            <person name="Nusbaum C."/>
            <person name="O'leary S."/>
            <person name="Orvis J."/>
            <person name="Pertea M."/>
            <person name="Quesneville H."/>
            <person name="Reidenbach K.R."/>
            <person name="Rogers Y.H."/>
            <person name="Roth C.W."/>
            <person name="Schneider J.R."/>
            <person name="Schatz M."/>
            <person name="Shumway M."/>
            <person name="Stanke M."/>
            <person name="Stinson E.O."/>
            <person name="Tubio J.M."/>
            <person name="Vanzee J.P."/>
            <person name="Verjovski-Almeida S."/>
            <person name="Werner D."/>
            <person name="White O."/>
            <person name="Wyder S."/>
            <person name="Zeng Q."/>
            <person name="Zhao Q."/>
            <person name="Zhao Y."/>
            <person name="Hill C.A."/>
            <person name="Raikhel A.S."/>
            <person name="Soares M.B."/>
            <person name="Knudson D.L."/>
            <person name="Lee N.H."/>
            <person name="Galagan J."/>
            <person name="Salzberg S.L."/>
            <person name="Paulsen I.T."/>
            <person name="Dimopoulos G."/>
            <person name="Collins F.H."/>
            <person name="Birren B."/>
            <person name="Fraser-Liggett C.M."/>
            <person name="Severson D.W."/>
        </authorList>
    </citation>
    <scope>NUCLEOTIDE SEQUENCE [LARGE SCALE GENOMIC DNA]</scope>
    <source>
        <strain evidence="5">Liverpool</strain>
    </source>
</reference>
<dbReference type="OMA" id="DECHIED"/>
<dbReference type="PROSITE" id="PS00640">
    <property type="entry name" value="THIOL_PROTEASE_ASN"/>
    <property type="match status" value="1"/>
</dbReference>
<evidence type="ECO:0000259" key="4">
    <source>
        <dbReference type="SMART" id="SM00645"/>
    </source>
</evidence>
<name>Q171L8_AEDAE</name>
<dbReference type="STRING" id="7159.Q171L8"/>
<dbReference type="GO" id="GO:0006508">
    <property type="term" value="P:proteolysis"/>
    <property type="evidence" value="ECO:0007669"/>
    <property type="project" value="InterPro"/>
</dbReference>
<dbReference type="InterPro" id="IPR000668">
    <property type="entry name" value="Peptidase_C1A_C"/>
</dbReference>
<feature type="domain" description="Peptidase C1A papain C-terminal" evidence="4">
    <location>
        <begin position="62"/>
        <end position="307"/>
    </location>
</feature>
<dbReference type="HOGENOM" id="CLU_012184_3_3_1"/>
<gene>
    <name evidence="5" type="ORF">AaeL_AAEL007590</name>
</gene>
<dbReference type="Gene3D" id="3.90.70.10">
    <property type="entry name" value="Cysteine proteinases"/>
    <property type="match status" value="1"/>
</dbReference>
<protein>
    <submittedName>
        <fullName evidence="5">AAEL007590-PA</fullName>
    </submittedName>
</protein>
<dbReference type="PRINTS" id="PR00705">
    <property type="entry name" value="PAPAIN"/>
</dbReference>
<reference evidence="5" key="1">
    <citation type="submission" date="2005-10" db="EMBL/GenBank/DDBJ databases">
        <authorList>
            <person name="Loftus B.J."/>
            <person name="Nene V.M."/>
            <person name="Hannick L.I."/>
            <person name="Bidwell S."/>
            <person name="Haas B."/>
            <person name="Amedeo P."/>
            <person name="Orvis J."/>
            <person name="Wortman J.R."/>
            <person name="White O.R."/>
            <person name="Salzberg S."/>
            <person name="Shumway M."/>
            <person name="Koo H."/>
            <person name="Zhao Y."/>
            <person name="Holmes M."/>
            <person name="Miller J."/>
            <person name="Schatz M."/>
            <person name="Pop M."/>
            <person name="Pai G."/>
            <person name="Utterback T."/>
            <person name="Rogers Y.-H."/>
            <person name="Kravitz S."/>
            <person name="Fraser C.M."/>
        </authorList>
    </citation>
    <scope>NUCLEOTIDE SEQUENCE</scope>
    <source>
        <strain evidence="5">Liverpool</strain>
    </source>
</reference>
<dbReference type="PaxDb" id="7159-AAEL007590-PA"/>
<dbReference type="InterPro" id="IPR025661">
    <property type="entry name" value="Pept_asp_AS"/>
</dbReference>
<dbReference type="CDD" id="cd02620">
    <property type="entry name" value="Peptidase_C1A_CathepsinB"/>
    <property type="match status" value="1"/>
</dbReference>
<dbReference type="PROSITE" id="PS00639">
    <property type="entry name" value="THIOL_PROTEASE_HIS"/>
    <property type="match status" value="1"/>
</dbReference>
<dbReference type="MEROPS" id="C01.068"/>
<comment type="similarity">
    <text evidence="1">Belongs to the peptidase C1 family.</text>
</comment>
<dbReference type="InterPro" id="IPR013128">
    <property type="entry name" value="Peptidase_C1A"/>
</dbReference>
<organism evidence="5 6">
    <name type="scientific">Aedes aegypti</name>
    <name type="common">Yellowfever mosquito</name>
    <name type="synonym">Culex aegypti</name>
    <dbReference type="NCBI Taxonomy" id="7159"/>
    <lineage>
        <taxon>Eukaryota</taxon>
        <taxon>Metazoa</taxon>
        <taxon>Ecdysozoa</taxon>
        <taxon>Arthropoda</taxon>
        <taxon>Hexapoda</taxon>
        <taxon>Insecta</taxon>
        <taxon>Pterygota</taxon>
        <taxon>Neoptera</taxon>
        <taxon>Endopterygota</taxon>
        <taxon>Diptera</taxon>
        <taxon>Nematocera</taxon>
        <taxon>Culicoidea</taxon>
        <taxon>Culicidae</taxon>
        <taxon>Culicinae</taxon>
        <taxon>Aedini</taxon>
        <taxon>Aedes</taxon>
        <taxon>Stegomyia</taxon>
    </lineage>
</organism>
<evidence type="ECO:0000313" key="6">
    <source>
        <dbReference type="Proteomes" id="UP000682892"/>
    </source>
</evidence>
<feature type="chain" id="PRO_5014205761" evidence="3">
    <location>
        <begin position="18"/>
        <end position="313"/>
    </location>
</feature>
<evidence type="ECO:0000313" key="5">
    <source>
        <dbReference type="EMBL" id="EAT40703.1"/>
    </source>
</evidence>
<evidence type="ECO:0000256" key="1">
    <source>
        <dbReference type="ARBA" id="ARBA00008455"/>
    </source>
</evidence>
<proteinExistence type="inferred from homology"/>
<reference evidence="5" key="3">
    <citation type="submission" date="2012-09" db="EMBL/GenBank/DDBJ databases">
        <authorList>
            <consortium name="VectorBase"/>
        </authorList>
    </citation>
    <scope>NUCLEOTIDE SEQUENCE</scope>
    <source>
        <strain evidence="5">Liverpool</strain>
    </source>
</reference>
<dbReference type="GO" id="GO:0008234">
    <property type="term" value="F:cysteine-type peptidase activity"/>
    <property type="evidence" value="ECO:0007669"/>
    <property type="project" value="InterPro"/>
</dbReference>